<dbReference type="Proteomes" id="UP000580250">
    <property type="component" value="Unassembled WGS sequence"/>
</dbReference>
<name>A0A6V7W0S2_MELEN</name>
<dbReference type="EMBL" id="CAJEWN010000381">
    <property type="protein sequence ID" value="CAD2180787.1"/>
    <property type="molecule type" value="Genomic_DNA"/>
</dbReference>
<comment type="caution">
    <text evidence="1">The sequence shown here is derived from an EMBL/GenBank/DDBJ whole genome shotgun (WGS) entry which is preliminary data.</text>
</comment>
<sequence>MLWINSLDRRWNRTITERAQTVAQPIVPPCSPILGYFYSFIFFLQVRTQQEPTFLAIIYEING</sequence>
<evidence type="ECO:0000313" key="1">
    <source>
        <dbReference type="EMBL" id="CAD2180787.1"/>
    </source>
</evidence>
<protein>
    <submittedName>
        <fullName evidence="1">Uncharacterized protein</fullName>
    </submittedName>
</protein>
<accession>A0A6V7W0S2</accession>
<evidence type="ECO:0000313" key="2">
    <source>
        <dbReference type="Proteomes" id="UP000580250"/>
    </source>
</evidence>
<organism evidence="1 2">
    <name type="scientific">Meloidogyne enterolobii</name>
    <name type="common">Root-knot nematode worm</name>
    <name type="synonym">Meloidogyne mayaguensis</name>
    <dbReference type="NCBI Taxonomy" id="390850"/>
    <lineage>
        <taxon>Eukaryota</taxon>
        <taxon>Metazoa</taxon>
        <taxon>Ecdysozoa</taxon>
        <taxon>Nematoda</taxon>
        <taxon>Chromadorea</taxon>
        <taxon>Rhabditida</taxon>
        <taxon>Tylenchina</taxon>
        <taxon>Tylenchomorpha</taxon>
        <taxon>Tylenchoidea</taxon>
        <taxon>Meloidogynidae</taxon>
        <taxon>Meloidogyninae</taxon>
        <taxon>Meloidogyne</taxon>
    </lineage>
</organism>
<gene>
    <name evidence="1" type="ORF">MENT_LOCUS32889</name>
</gene>
<dbReference type="AlphaFoldDB" id="A0A6V7W0S2"/>
<reference evidence="1 2" key="1">
    <citation type="submission" date="2020-08" db="EMBL/GenBank/DDBJ databases">
        <authorList>
            <person name="Koutsovoulos G."/>
            <person name="Danchin GJ E."/>
        </authorList>
    </citation>
    <scope>NUCLEOTIDE SEQUENCE [LARGE SCALE GENOMIC DNA]</scope>
</reference>
<proteinExistence type="predicted"/>